<keyword evidence="4 5" id="KW-0067">ATP-binding</keyword>
<dbReference type="Gramene" id="TRITD2Av1G295850.1">
    <property type="protein sequence ID" value="TRITD2Av1G295850.1"/>
    <property type="gene ID" value="TRITD2Av1G295850"/>
</dbReference>
<evidence type="ECO:0000256" key="2">
    <source>
        <dbReference type="ARBA" id="ARBA00022741"/>
    </source>
</evidence>
<evidence type="ECO:0000313" key="8">
    <source>
        <dbReference type="EMBL" id="VAH39596.1"/>
    </source>
</evidence>
<dbReference type="InterPro" id="IPR011009">
    <property type="entry name" value="Kinase-like_dom_sf"/>
</dbReference>
<dbReference type="GO" id="GO:0004674">
    <property type="term" value="F:protein serine/threonine kinase activity"/>
    <property type="evidence" value="ECO:0007669"/>
    <property type="project" value="UniProtKB-KW"/>
</dbReference>
<accession>A0A9R1RFN7</accession>
<comment type="similarity">
    <text evidence="6">Belongs to the protein kinase superfamily.</text>
</comment>
<keyword evidence="2 5" id="KW-0547">Nucleotide-binding</keyword>
<feature type="domain" description="Protein kinase" evidence="7">
    <location>
        <begin position="38"/>
        <end position="308"/>
    </location>
</feature>
<dbReference type="PROSITE" id="PS50011">
    <property type="entry name" value="PROTEIN_KINASE_DOM"/>
    <property type="match status" value="1"/>
</dbReference>
<feature type="binding site" evidence="5">
    <location>
        <position position="65"/>
    </location>
    <ligand>
        <name>ATP</name>
        <dbReference type="ChEBI" id="CHEBI:30616"/>
    </ligand>
</feature>
<evidence type="ECO:0000259" key="7">
    <source>
        <dbReference type="PROSITE" id="PS50011"/>
    </source>
</evidence>
<dbReference type="EMBL" id="LT934113">
    <property type="protein sequence ID" value="VAH39596.1"/>
    <property type="molecule type" value="Genomic_DNA"/>
</dbReference>
<evidence type="ECO:0000256" key="3">
    <source>
        <dbReference type="ARBA" id="ARBA00022777"/>
    </source>
</evidence>
<keyword evidence="3" id="KW-0418">Kinase</keyword>
<keyword evidence="1" id="KW-0808">Transferase</keyword>
<organism evidence="8 9">
    <name type="scientific">Triticum turgidum subsp. durum</name>
    <name type="common">Durum wheat</name>
    <name type="synonym">Triticum durum</name>
    <dbReference type="NCBI Taxonomy" id="4567"/>
    <lineage>
        <taxon>Eukaryota</taxon>
        <taxon>Viridiplantae</taxon>
        <taxon>Streptophyta</taxon>
        <taxon>Embryophyta</taxon>
        <taxon>Tracheophyta</taxon>
        <taxon>Spermatophyta</taxon>
        <taxon>Magnoliopsida</taxon>
        <taxon>Liliopsida</taxon>
        <taxon>Poales</taxon>
        <taxon>Poaceae</taxon>
        <taxon>BOP clade</taxon>
        <taxon>Pooideae</taxon>
        <taxon>Triticodae</taxon>
        <taxon>Triticeae</taxon>
        <taxon>Triticinae</taxon>
        <taxon>Triticum</taxon>
    </lineage>
</organism>
<name>A0A9R1RFN7_TRITD</name>
<dbReference type="InterPro" id="IPR017441">
    <property type="entry name" value="Protein_kinase_ATP_BS"/>
</dbReference>
<dbReference type="FunFam" id="1.10.510.10:FF:000870">
    <property type="entry name" value="OSJNBa0016N04.16-like protein"/>
    <property type="match status" value="1"/>
</dbReference>
<dbReference type="PANTHER" id="PTHR45707">
    <property type="entry name" value="C2 CALCIUM/LIPID-BINDING PLANT PHOSPHORIBOSYLTRANSFERASE FAMILY PROTEIN"/>
    <property type="match status" value="1"/>
</dbReference>
<evidence type="ECO:0000313" key="9">
    <source>
        <dbReference type="Proteomes" id="UP000324705"/>
    </source>
</evidence>
<evidence type="ECO:0000256" key="4">
    <source>
        <dbReference type="ARBA" id="ARBA00022840"/>
    </source>
</evidence>
<keyword evidence="9" id="KW-1185">Reference proteome</keyword>
<gene>
    <name evidence="8" type="ORF">TRITD_2Av1G295850</name>
</gene>
<dbReference type="GO" id="GO:0005524">
    <property type="term" value="F:ATP binding"/>
    <property type="evidence" value="ECO:0007669"/>
    <property type="project" value="UniProtKB-UniRule"/>
</dbReference>
<dbReference type="Proteomes" id="UP000324705">
    <property type="component" value="Chromosome 2A"/>
</dbReference>
<protein>
    <recommendedName>
        <fullName evidence="7">Protein kinase domain-containing protein</fullName>
    </recommendedName>
</protein>
<proteinExistence type="inferred from homology"/>
<dbReference type="AlphaFoldDB" id="A0A9R1RFN7"/>
<dbReference type="Gene3D" id="3.30.200.20">
    <property type="entry name" value="Phosphorylase Kinase, domain 1"/>
    <property type="match status" value="1"/>
</dbReference>
<dbReference type="PROSITE" id="PS00107">
    <property type="entry name" value="PROTEIN_KINASE_ATP"/>
    <property type="match status" value="1"/>
</dbReference>
<evidence type="ECO:0000256" key="1">
    <source>
        <dbReference type="ARBA" id="ARBA00022679"/>
    </source>
</evidence>
<dbReference type="Gene3D" id="1.10.510.10">
    <property type="entry name" value="Transferase(Phosphotransferase) domain 1"/>
    <property type="match status" value="1"/>
</dbReference>
<sequence length="316" mass="35596">MECKACTTQSGLKQMLAVETAEPKALPLSLLEDITDNFSGDREIGRGGFAVVYKGVIGGRAVAAKRLSNALMDDKEFHREVECLLRVKHKNVVRFLGYCANRQGNMATYNGKLVMADIHQRLLCFEYIPKGSLDKYIIDAYREWRTCYKIIKGICEGLQFLHDNHIVHLDLKPANILLEDSMVPKITDFGLSRCFDENQSRDITKTILGTMGYLAPEFREGGVIAPSADLYSLGVIIIEILTRQKGYQATGNVLESWSDRLERSQRDTLSDQIRVCYEIALECRDFNPKKRPASAKDIIDRLNGKESIQIPLGSLQ</sequence>
<evidence type="ECO:0000256" key="6">
    <source>
        <dbReference type="RuleBase" id="RU000304"/>
    </source>
</evidence>
<dbReference type="InterPro" id="IPR000719">
    <property type="entry name" value="Prot_kinase_dom"/>
</dbReference>
<dbReference type="SUPFAM" id="SSF56112">
    <property type="entry name" value="Protein kinase-like (PK-like)"/>
    <property type="match status" value="1"/>
</dbReference>
<dbReference type="Pfam" id="PF00069">
    <property type="entry name" value="Pkinase"/>
    <property type="match status" value="1"/>
</dbReference>
<dbReference type="PROSITE" id="PS00108">
    <property type="entry name" value="PROTEIN_KINASE_ST"/>
    <property type="match status" value="1"/>
</dbReference>
<keyword evidence="6" id="KW-0723">Serine/threonine-protein kinase</keyword>
<dbReference type="SMART" id="SM00220">
    <property type="entry name" value="S_TKc"/>
    <property type="match status" value="1"/>
</dbReference>
<reference evidence="8 9" key="1">
    <citation type="submission" date="2017-09" db="EMBL/GenBank/DDBJ databases">
        <authorList>
            <consortium name="International Durum Wheat Genome Sequencing Consortium (IDWGSC)"/>
            <person name="Milanesi L."/>
        </authorList>
    </citation>
    <scope>NUCLEOTIDE SEQUENCE [LARGE SCALE GENOMIC DNA]</scope>
    <source>
        <strain evidence="9">cv. Svevo</strain>
    </source>
</reference>
<evidence type="ECO:0000256" key="5">
    <source>
        <dbReference type="PROSITE-ProRule" id="PRU10141"/>
    </source>
</evidence>
<dbReference type="PIRSF" id="PIRSF000654">
    <property type="entry name" value="Integrin-linked_kinase"/>
    <property type="match status" value="1"/>
</dbReference>
<dbReference type="InterPro" id="IPR008271">
    <property type="entry name" value="Ser/Thr_kinase_AS"/>
</dbReference>
<dbReference type="PANTHER" id="PTHR45707:SF73">
    <property type="entry name" value="PROTEIN KINASE DOMAIN-CONTAINING PROTEIN"/>
    <property type="match status" value="1"/>
</dbReference>